<feature type="compositionally biased region" description="Low complexity" evidence="1">
    <location>
        <begin position="1046"/>
        <end position="1058"/>
    </location>
</feature>
<dbReference type="Proteomes" id="UP000189674">
    <property type="component" value="Chromosome"/>
</dbReference>
<protein>
    <submittedName>
        <fullName evidence="2">Uncharacterized protein</fullName>
    </submittedName>
</protein>
<dbReference type="EMBL" id="CP019791">
    <property type="protein sequence ID" value="AQT69972.1"/>
    <property type="molecule type" value="Genomic_DNA"/>
</dbReference>
<accession>A0A1U9NPW1</accession>
<organism evidence="2 3">
    <name type="scientific">Anaerohalosphaera lusitana</name>
    <dbReference type="NCBI Taxonomy" id="1936003"/>
    <lineage>
        <taxon>Bacteria</taxon>
        <taxon>Pseudomonadati</taxon>
        <taxon>Planctomycetota</taxon>
        <taxon>Phycisphaerae</taxon>
        <taxon>Sedimentisphaerales</taxon>
        <taxon>Anaerohalosphaeraceae</taxon>
        <taxon>Anaerohalosphaera</taxon>
    </lineage>
</organism>
<feature type="region of interest" description="Disordered" evidence="1">
    <location>
        <begin position="1046"/>
        <end position="1070"/>
    </location>
</feature>
<keyword evidence="3" id="KW-1185">Reference proteome</keyword>
<gene>
    <name evidence="2" type="ORF">STSP2_03172</name>
</gene>
<dbReference type="STRING" id="1936003.STSP2_03172"/>
<dbReference type="RefSeq" id="WP_146663606.1">
    <property type="nucleotide sequence ID" value="NZ_CP019791.1"/>
</dbReference>
<dbReference type="KEGG" id="alus:STSP2_03172"/>
<evidence type="ECO:0000313" key="3">
    <source>
        <dbReference type="Proteomes" id="UP000189674"/>
    </source>
</evidence>
<sequence length="1190" mass="136286">MSERYKFEQFPWDESGVEFDGKAYNDLRFLVFLMVYGRYARKDGQNRPTGTYYKDVLTGDPAPSYSNYGIDIDSKAGGWSSDILQFSQGVSRGKFGFFGTMKGVDNSYTSPDDENQTRYAWEYSETGTKAYDGTRGDVFYASDSSVQSTADNDDYEDPFGPGSVILWYEESFSHSYSGVTNGKLILSYTNEKYHQLRPGTPLLLSSSNSAWNNRIVWVSGRLQNGTDLEVSLKDNRNNSLTPPSMSGSVSCDFGGTWWVLRQWKNAGWFIHDSTNPELNPNRPPAGGDRAMNSTEWGKAVNTCFYHHFDRNADRIVCRWDWDHGGQTVLPTGSAYRFNQENPSHAYLPQDVDWREQTYPRKYYDTERNEWIFKGAPEINAKHITDPNTLGAQHPQLHKWYQTASNAIYGSAWTDQYWKASWIGNTITTVHRSPVDAKGDGIEDNPRGDWEDSAKLSSLAIQNWVELAADMYGWSEPVDLSYKWNWLQEHWSGTCMHDDKDPKRTYGQVFGSDGSDGYISGWGAWNPDRNQYQQQYANLNDEYWGCHGSAFEFLLWKLRDTTSFHFDLYIDDGDTAWNPEDHLKANEVVEGENSYHGWSNPPEYDEATVSIRPTFEYSFGCVKNQPWKMIAHEQVTGVTPDLTLPSDTFGDGSNTGGDNWPQRWKEDDSSSSDGKTPVKDQCSDDFLTTTPSISFAASDSWSVTADGSNKVNISEAAISNAPEAGHQIWDETPTAYTVIKAEYADGGGVDLYFDKDMPSGSNTVYYNSYISSRHGANYGDTNQRGFWDNLLNILRECHDLLHLLKFKEIRASLENWNYELTRMEYWEGSSAEDVTNQWENYIQQNRPADPAEFREKGVKDTGNYPSTFWIAKEFGWSEVEYSDPKEYLGGVTNLWREHMFRLIIDEGWHSDRVPLPQNTVRCRLKMQASDNGDVPYYDQYDDDPLPCGYISPKVNVDGKTTVSLPIGSGYDIVYRYIDMEPMGDGTYEYVRIYLDHPVTVITCGTNPDDGVLFSRARIEADPNQEFLVEYQWNDYDLEIWDRTYELQDQNPQDPTTDTDPPQPTAGMYNTPKITDLNADYYNGDYGSPYSDQTYEPDWVLVMESYIMEDRGSPPVSYQYSEKFNDGPSRSWSTTIKFTHHFLDKDDVQYQIDNNNARSWQYQVKAKDTKGNTVSSNFYDVDWTDWDDAYSP</sequence>
<evidence type="ECO:0000313" key="2">
    <source>
        <dbReference type="EMBL" id="AQT69972.1"/>
    </source>
</evidence>
<evidence type="ECO:0000256" key="1">
    <source>
        <dbReference type="SAM" id="MobiDB-lite"/>
    </source>
</evidence>
<dbReference type="AlphaFoldDB" id="A0A1U9NPW1"/>
<proteinExistence type="predicted"/>
<reference evidence="3" key="1">
    <citation type="submission" date="2017-02" db="EMBL/GenBank/DDBJ databases">
        <title>Comparative genomics and description of representatives of a novel lineage of planctomycetes thriving in anoxic sediments.</title>
        <authorList>
            <person name="Spring S."/>
            <person name="Bunk B."/>
            <person name="Sproer C."/>
        </authorList>
    </citation>
    <scope>NUCLEOTIDE SEQUENCE [LARGE SCALE GENOMIC DNA]</scope>
    <source>
        <strain evidence="3">ST-NAGAB-D1</strain>
    </source>
</reference>
<name>A0A1U9NPW1_9BACT</name>
<feature type="region of interest" description="Disordered" evidence="1">
    <location>
        <begin position="640"/>
        <end position="683"/>
    </location>
</feature>